<name>A0A0L6VRZ8_9BASI</name>
<protein>
    <submittedName>
        <fullName evidence="1">Uncharacterized protein</fullName>
    </submittedName>
</protein>
<accession>A0A0L6VRZ8</accession>
<dbReference type="EMBL" id="LAVV01001555">
    <property type="protein sequence ID" value="KNZ63469.1"/>
    <property type="molecule type" value="Genomic_DNA"/>
</dbReference>
<evidence type="ECO:0000313" key="1">
    <source>
        <dbReference type="EMBL" id="KNZ63469.1"/>
    </source>
</evidence>
<evidence type="ECO:0000313" key="2">
    <source>
        <dbReference type="Proteomes" id="UP000037035"/>
    </source>
</evidence>
<reference evidence="1 2" key="1">
    <citation type="submission" date="2015-08" db="EMBL/GenBank/DDBJ databases">
        <title>Next Generation Sequencing and Analysis of the Genome of Puccinia sorghi L Schw, the Causal Agent of Maize Common Rust.</title>
        <authorList>
            <person name="Rochi L."/>
            <person name="Burguener G."/>
            <person name="Darino M."/>
            <person name="Turjanski A."/>
            <person name="Kreff E."/>
            <person name="Dieguez M.J."/>
            <person name="Sacco F."/>
        </authorList>
    </citation>
    <scope>NUCLEOTIDE SEQUENCE [LARGE SCALE GENOMIC DNA]</scope>
    <source>
        <strain evidence="1 2">RO10H11247</strain>
    </source>
</reference>
<organism evidence="1 2">
    <name type="scientific">Puccinia sorghi</name>
    <dbReference type="NCBI Taxonomy" id="27349"/>
    <lineage>
        <taxon>Eukaryota</taxon>
        <taxon>Fungi</taxon>
        <taxon>Dikarya</taxon>
        <taxon>Basidiomycota</taxon>
        <taxon>Pucciniomycotina</taxon>
        <taxon>Pucciniomycetes</taxon>
        <taxon>Pucciniales</taxon>
        <taxon>Pucciniaceae</taxon>
        <taxon>Puccinia</taxon>
    </lineage>
</organism>
<dbReference type="AlphaFoldDB" id="A0A0L6VRZ8"/>
<gene>
    <name evidence="1" type="ORF">VP01_113g5</name>
</gene>
<keyword evidence="2" id="KW-1185">Reference proteome</keyword>
<dbReference type="Proteomes" id="UP000037035">
    <property type="component" value="Unassembled WGS sequence"/>
</dbReference>
<comment type="caution">
    <text evidence="1">The sequence shown here is derived from an EMBL/GenBank/DDBJ whole genome shotgun (WGS) entry which is preliminary data.</text>
</comment>
<sequence length="215" mass="24560">MSSCTVGVLFPVHYDFYSDSIEKIYILICLVLLSKHEIIILCYPFFCHYINLPSAGAPPPHRSSFTLIDHSVDYFLEEPLCNSDTEEETNSNQLILKLPWCSDVLRKICQKINTIKISKANNLVGRNFSTVQLMETCRQPSDKVEHVSKEDMRLSDLFLKKSRFSGVESFTDLDPCLIQLLPNLNLYLVESPRLSQEVICRSTVTHVARESLGQQ</sequence>
<dbReference type="VEuPathDB" id="FungiDB:VP01_113g5"/>
<proteinExistence type="predicted"/>